<evidence type="ECO:0000256" key="2">
    <source>
        <dbReference type="SAM" id="MobiDB-lite"/>
    </source>
</evidence>
<dbReference type="eggNOG" id="COG0537">
    <property type="taxonomic scope" value="Bacteria"/>
</dbReference>
<protein>
    <recommendedName>
        <fullName evidence="3">HIT domain-containing protein</fullName>
    </recommendedName>
</protein>
<dbReference type="GO" id="GO:0003824">
    <property type="term" value="F:catalytic activity"/>
    <property type="evidence" value="ECO:0007669"/>
    <property type="project" value="InterPro"/>
</dbReference>
<dbReference type="AlphaFoldDB" id="C8WRC3"/>
<dbReference type="Proteomes" id="UP000001917">
    <property type="component" value="Chromosome"/>
</dbReference>
<dbReference type="Gene3D" id="3.30.428.10">
    <property type="entry name" value="HIT-like"/>
    <property type="match status" value="1"/>
</dbReference>
<evidence type="ECO:0000313" key="5">
    <source>
        <dbReference type="Proteomes" id="UP000001917"/>
    </source>
</evidence>
<evidence type="ECO:0000313" key="4">
    <source>
        <dbReference type="EMBL" id="ACV57328.1"/>
    </source>
</evidence>
<reference evidence="5" key="1">
    <citation type="submission" date="2009-09" db="EMBL/GenBank/DDBJ databases">
        <title>The complete chromosome of Alicyclobacillus acidocaldarius subsp. acidocaldarius DSM 446.</title>
        <authorList>
            <consortium name="US DOE Joint Genome Institute (JGI-PGF)"/>
            <person name="Lucas S."/>
            <person name="Copeland A."/>
            <person name="Lapidus A."/>
            <person name="Glavina del Rio T."/>
            <person name="Dalin E."/>
            <person name="Tice H."/>
            <person name="Bruce D."/>
            <person name="Goodwin L."/>
            <person name="Pitluck S."/>
            <person name="Kyrpides N."/>
            <person name="Mavromatis K."/>
            <person name="Ivanova N."/>
            <person name="Ovchinnikova G."/>
            <person name="Chertkov O."/>
            <person name="Sims D."/>
            <person name="Brettin T."/>
            <person name="Detter J.C."/>
            <person name="Han C."/>
            <person name="Larimer F."/>
            <person name="Land M."/>
            <person name="Hauser L."/>
            <person name="Markowitz V."/>
            <person name="Cheng J.-F."/>
            <person name="Hugenholtz P."/>
            <person name="Woyke T."/>
            <person name="Wu D."/>
            <person name="Pukall R."/>
            <person name="Klenk H.-P."/>
            <person name="Eisen J.A."/>
        </authorList>
    </citation>
    <scope>NUCLEOTIDE SEQUENCE [LARGE SCALE GENOMIC DNA]</scope>
    <source>
        <strain evidence="5">ATCC 27009 / DSM 446 / BCRC 14685 / JCM 5260 / KCTC 1825 / NBRC 15652 / NCIMB 11725 / NRRL B-14509 / 104-IA</strain>
    </source>
</reference>
<dbReference type="KEGG" id="aac:Aaci_0266"/>
<accession>C8WRC3</accession>
<dbReference type="STRING" id="521098.Aaci_0266"/>
<dbReference type="HOGENOM" id="CLU_1486081_0_0_9"/>
<dbReference type="InterPro" id="IPR011146">
    <property type="entry name" value="HIT-like"/>
</dbReference>
<feature type="region of interest" description="Disordered" evidence="2">
    <location>
        <begin position="1"/>
        <end position="25"/>
    </location>
</feature>
<sequence length="181" mass="20352">MSMHQGASDFRAIPQARTGRRSGMGKGDARMAEACLACQVHQGMLVPPGGVIYRKDLWQVDHRLEPCPVLGWLIVKPLRHVEFFDELSIEEVEAFGRLQRMLTRALRDIVPGVQKVYSIMLAESEDCPHVHVHIVPRTEDHPASFRGLRIFDFDGPSLARVEVERVAAELRGYLQSGEVAE</sequence>
<dbReference type="SUPFAM" id="SSF54197">
    <property type="entry name" value="HIT-like"/>
    <property type="match status" value="1"/>
</dbReference>
<keyword evidence="5" id="KW-1185">Reference proteome</keyword>
<feature type="short sequence motif" description="Histidine triad motif" evidence="1">
    <location>
        <begin position="129"/>
        <end position="133"/>
    </location>
</feature>
<reference evidence="4 5" key="2">
    <citation type="journal article" date="2010" name="Stand. Genomic Sci.">
        <title>Complete genome sequence of Alicyclobacillus acidocaldarius type strain (104-IA).</title>
        <authorList>
            <person name="Mavromatis K."/>
            <person name="Sikorski J."/>
            <person name="Lapidus A."/>
            <person name="Glavina Del Rio T."/>
            <person name="Copeland A."/>
            <person name="Tice H."/>
            <person name="Cheng J.F."/>
            <person name="Lucas S."/>
            <person name="Chen F."/>
            <person name="Nolan M."/>
            <person name="Bruce D."/>
            <person name="Goodwin L."/>
            <person name="Pitluck S."/>
            <person name="Ivanova N."/>
            <person name="Ovchinnikova G."/>
            <person name="Pati A."/>
            <person name="Chen A."/>
            <person name="Palaniappan K."/>
            <person name="Land M."/>
            <person name="Hauser L."/>
            <person name="Chang Y.J."/>
            <person name="Jeffries C.D."/>
            <person name="Chain P."/>
            <person name="Meincke L."/>
            <person name="Sims D."/>
            <person name="Chertkov O."/>
            <person name="Han C."/>
            <person name="Brettin T."/>
            <person name="Detter J.C."/>
            <person name="Wahrenburg C."/>
            <person name="Rohde M."/>
            <person name="Pukall R."/>
            <person name="Goker M."/>
            <person name="Bristow J."/>
            <person name="Eisen J.A."/>
            <person name="Markowitz V."/>
            <person name="Hugenholtz P."/>
            <person name="Klenk H.P."/>
            <person name="Kyrpides N.C."/>
        </authorList>
    </citation>
    <scope>NUCLEOTIDE SEQUENCE [LARGE SCALE GENOMIC DNA]</scope>
    <source>
        <strain evidence="5">ATCC 27009 / DSM 446 / BCRC 14685 / JCM 5260 / KCTC 1825 / NBRC 15652 / NCIMB 11725 / NRRL B-14509 / 104-IA</strain>
    </source>
</reference>
<feature type="domain" description="HIT" evidence="3">
    <location>
        <begin position="71"/>
        <end position="145"/>
    </location>
</feature>
<dbReference type="EMBL" id="CP001727">
    <property type="protein sequence ID" value="ACV57328.1"/>
    <property type="molecule type" value="Genomic_DNA"/>
</dbReference>
<organism evidence="4 5">
    <name type="scientific">Alicyclobacillus acidocaldarius subsp. acidocaldarius (strain ATCC 27009 / DSM 446 / BCRC 14685 / JCM 5260 / KCTC 1825 / NBRC 15652 / NCIMB 11725 / NRRL B-14509 / 104-IA)</name>
    <name type="common">Bacillus acidocaldarius</name>
    <dbReference type="NCBI Taxonomy" id="521098"/>
    <lineage>
        <taxon>Bacteria</taxon>
        <taxon>Bacillati</taxon>
        <taxon>Bacillota</taxon>
        <taxon>Bacilli</taxon>
        <taxon>Bacillales</taxon>
        <taxon>Alicyclobacillaceae</taxon>
        <taxon>Alicyclobacillus</taxon>
    </lineage>
</organism>
<dbReference type="PROSITE" id="PS51084">
    <property type="entry name" value="HIT_2"/>
    <property type="match status" value="1"/>
</dbReference>
<gene>
    <name evidence="4" type="ordered locus">Aaci_0266</name>
</gene>
<dbReference type="InterPro" id="IPR036265">
    <property type="entry name" value="HIT-like_sf"/>
</dbReference>
<evidence type="ECO:0000259" key="3">
    <source>
        <dbReference type="PROSITE" id="PS51084"/>
    </source>
</evidence>
<proteinExistence type="predicted"/>
<evidence type="ECO:0000256" key="1">
    <source>
        <dbReference type="PROSITE-ProRule" id="PRU00464"/>
    </source>
</evidence>
<name>C8WRC3_ALIAD</name>